<feature type="region of interest" description="Disordered" evidence="1">
    <location>
        <begin position="210"/>
        <end position="385"/>
    </location>
</feature>
<dbReference type="AlphaFoldDB" id="W9C2V1"/>
<feature type="compositionally biased region" description="Basic residues" evidence="1">
    <location>
        <begin position="271"/>
        <end position="280"/>
    </location>
</feature>
<dbReference type="OrthoDB" id="5395975at2759"/>
<reference evidence="2 3" key="1">
    <citation type="journal article" date="2014" name="Genome Announc.">
        <title>Draft genome sequence of Sclerotinia borealis, a psychrophilic plant pathogenic fungus.</title>
        <authorList>
            <person name="Mardanov A.V."/>
            <person name="Beletsky A.V."/>
            <person name="Kadnikov V.V."/>
            <person name="Ignatov A.N."/>
            <person name="Ravin N.V."/>
        </authorList>
    </citation>
    <scope>NUCLEOTIDE SEQUENCE [LARGE SCALE GENOMIC DNA]</scope>
    <source>
        <strain evidence="3">F-4157</strain>
    </source>
</reference>
<sequence>MTHTTKENVEILVHTSAPSRGQDDARYRAFVRAYLDFKPATHTQLQDDPEAKTVIGEGFKDRIFKDGTQEELQHSTEEYDENASYCPPTQDPETNPGAHQNEITDEELSDLMYSPQLSFRSVLDNRNSPMFRTRSRTIGGLGILSGEEMSRQSQFMDSPARRQSSSIIEDSLSASRQPFSVIEDSMPDNNRILPQYSSPTRILEALLQQGESTQDSPEKGRKSPFTDESSLNLEVPQAIPFSSSQNEEAHNNSDIVSSLSPRRSQADSPPRRLHTTRYRHITSSPISTSNTDAPNAMISDGSNNIPASGRAANISNRRTSQTVETGDFMEPSNRDMTSDKVLRSGPISSLPEIPETSCSLPQNANSKRRRVDFPSSIDESPRSPKRVKLVISDTTAETFSASFPATQLPPTSTALEAPVIPSSMPPMSSLPSPDSLATCTIPSVMPPTSSCDFTPASLITHSLGRITSNQSLQKRFKPTLQTRSCRPFERGYWLINTQELKEQVRQNLWSYLFRHISGGHTGWGVSAERTEDWKSVRVNCWGGVVKEIYLLLFLASEGKMKGSNACWKDGDGETVISWT</sequence>
<accession>W9C2V1</accession>
<feature type="region of interest" description="Disordered" evidence="1">
    <location>
        <begin position="151"/>
        <end position="174"/>
    </location>
</feature>
<evidence type="ECO:0000256" key="1">
    <source>
        <dbReference type="SAM" id="MobiDB-lite"/>
    </source>
</evidence>
<feature type="compositionally biased region" description="Polar residues" evidence="1">
    <location>
        <begin position="313"/>
        <end position="324"/>
    </location>
</feature>
<protein>
    <submittedName>
        <fullName evidence="2">Uncharacterized protein</fullName>
    </submittedName>
</protein>
<feature type="compositionally biased region" description="Basic and acidic residues" evidence="1">
    <location>
        <begin position="332"/>
        <end position="342"/>
    </location>
</feature>
<organism evidence="2 3">
    <name type="scientific">Sclerotinia borealis (strain F-4128)</name>
    <dbReference type="NCBI Taxonomy" id="1432307"/>
    <lineage>
        <taxon>Eukaryota</taxon>
        <taxon>Fungi</taxon>
        <taxon>Dikarya</taxon>
        <taxon>Ascomycota</taxon>
        <taxon>Pezizomycotina</taxon>
        <taxon>Leotiomycetes</taxon>
        <taxon>Helotiales</taxon>
        <taxon>Sclerotiniaceae</taxon>
        <taxon>Sclerotinia</taxon>
    </lineage>
</organism>
<evidence type="ECO:0000313" key="3">
    <source>
        <dbReference type="Proteomes" id="UP000019487"/>
    </source>
</evidence>
<feature type="compositionally biased region" description="Polar residues" evidence="1">
    <location>
        <begin position="240"/>
        <end position="267"/>
    </location>
</feature>
<keyword evidence="3" id="KW-1185">Reference proteome</keyword>
<feature type="compositionally biased region" description="Polar residues" evidence="1">
    <location>
        <begin position="281"/>
        <end position="293"/>
    </location>
</feature>
<feature type="compositionally biased region" description="Low complexity" evidence="1">
    <location>
        <begin position="164"/>
        <end position="174"/>
    </location>
</feature>
<feature type="compositionally biased region" description="Polar residues" evidence="1">
    <location>
        <begin position="356"/>
        <end position="365"/>
    </location>
</feature>
<feature type="region of interest" description="Disordered" evidence="1">
    <location>
        <begin position="74"/>
        <end position="96"/>
    </location>
</feature>
<comment type="caution">
    <text evidence="2">The sequence shown here is derived from an EMBL/GenBank/DDBJ whole genome shotgun (WGS) entry which is preliminary data.</text>
</comment>
<name>W9C2V1_SCLBF</name>
<evidence type="ECO:0000313" key="2">
    <source>
        <dbReference type="EMBL" id="ESZ90033.1"/>
    </source>
</evidence>
<feature type="compositionally biased region" description="Basic and acidic residues" evidence="1">
    <location>
        <begin position="216"/>
        <end position="225"/>
    </location>
</feature>
<dbReference type="EMBL" id="AYSA01000711">
    <property type="protein sequence ID" value="ESZ90033.1"/>
    <property type="molecule type" value="Genomic_DNA"/>
</dbReference>
<proteinExistence type="predicted"/>
<gene>
    <name evidence="2" type="ORF">SBOR_9589</name>
</gene>
<dbReference type="Proteomes" id="UP000019487">
    <property type="component" value="Unassembled WGS sequence"/>
</dbReference>
<dbReference type="HOGENOM" id="CLU_031892_1_1_1"/>